<dbReference type="AlphaFoldDB" id="A0A8K0SKK9"/>
<dbReference type="EMBL" id="JAGPNK010000015">
    <property type="protein sequence ID" value="KAH7308398.1"/>
    <property type="molecule type" value="Genomic_DNA"/>
</dbReference>
<proteinExistence type="predicted"/>
<name>A0A8K0SKK9_9HYPO</name>
<evidence type="ECO:0000313" key="2">
    <source>
        <dbReference type="Proteomes" id="UP000813444"/>
    </source>
</evidence>
<dbReference type="SUPFAM" id="SSF52540">
    <property type="entry name" value="P-loop containing nucleoside triphosphate hydrolases"/>
    <property type="match status" value="1"/>
</dbReference>
<comment type="caution">
    <text evidence="1">The sequence shown here is derived from an EMBL/GenBank/DDBJ whole genome shotgun (WGS) entry which is preliminary data.</text>
</comment>
<keyword evidence="2" id="KW-1185">Reference proteome</keyword>
<accession>A0A8K0SKK9</accession>
<gene>
    <name evidence="1" type="ORF">B0I35DRAFT_441827</name>
</gene>
<dbReference type="Proteomes" id="UP000813444">
    <property type="component" value="Unassembled WGS sequence"/>
</dbReference>
<dbReference type="OrthoDB" id="5986190at2759"/>
<feature type="non-terminal residue" evidence="1">
    <location>
        <position position="133"/>
    </location>
</feature>
<organism evidence="1 2">
    <name type="scientific">Stachybotrys elegans</name>
    <dbReference type="NCBI Taxonomy" id="80388"/>
    <lineage>
        <taxon>Eukaryota</taxon>
        <taxon>Fungi</taxon>
        <taxon>Dikarya</taxon>
        <taxon>Ascomycota</taxon>
        <taxon>Pezizomycotina</taxon>
        <taxon>Sordariomycetes</taxon>
        <taxon>Hypocreomycetidae</taxon>
        <taxon>Hypocreales</taxon>
        <taxon>Stachybotryaceae</taxon>
        <taxon>Stachybotrys</taxon>
    </lineage>
</organism>
<reference evidence="1" key="1">
    <citation type="journal article" date="2021" name="Nat. Commun.">
        <title>Genetic determinants of endophytism in the Arabidopsis root mycobiome.</title>
        <authorList>
            <person name="Mesny F."/>
            <person name="Miyauchi S."/>
            <person name="Thiergart T."/>
            <person name="Pickel B."/>
            <person name="Atanasova L."/>
            <person name="Karlsson M."/>
            <person name="Huettel B."/>
            <person name="Barry K.W."/>
            <person name="Haridas S."/>
            <person name="Chen C."/>
            <person name="Bauer D."/>
            <person name="Andreopoulos W."/>
            <person name="Pangilinan J."/>
            <person name="LaButti K."/>
            <person name="Riley R."/>
            <person name="Lipzen A."/>
            <person name="Clum A."/>
            <person name="Drula E."/>
            <person name="Henrissat B."/>
            <person name="Kohler A."/>
            <person name="Grigoriev I.V."/>
            <person name="Martin F.M."/>
            <person name="Hacquard S."/>
        </authorList>
    </citation>
    <scope>NUCLEOTIDE SEQUENCE</scope>
    <source>
        <strain evidence="1">MPI-CAGE-CH-0235</strain>
    </source>
</reference>
<protein>
    <submittedName>
        <fullName evidence="1">Uncharacterized protein</fullName>
    </submittedName>
</protein>
<sequence>MILDNADDLRLFEVGKQAGGYNMKDTLRKYIPCAANETVLWTSRDAHIAGTFVGARRGIEVQSMAIDEATMLLARAKGDPSAIDEVKDKEEGVDALLEDLQRLPLAISQAGAYMRRMSMTAKEYLSLLRQGKT</sequence>
<evidence type="ECO:0000313" key="1">
    <source>
        <dbReference type="EMBL" id="KAH7308398.1"/>
    </source>
</evidence>
<dbReference type="InterPro" id="IPR027417">
    <property type="entry name" value="P-loop_NTPase"/>
</dbReference>